<dbReference type="Proteomes" id="UP001224890">
    <property type="component" value="Unassembled WGS sequence"/>
</dbReference>
<comment type="caution">
    <text evidence="4">The sequence shown here is derived from an EMBL/GenBank/DDBJ whole genome shotgun (WGS) entry which is preliminary data.</text>
</comment>
<organism evidence="4 5">
    <name type="scientific">Colletotrichum godetiae</name>
    <dbReference type="NCBI Taxonomy" id="1209918"/>
    <lineage>
        <taxon>Eukaryota</taxon>
        <taxon>Fungi</taxon>
        <taxon>Dikarya</taxon>
        <taxon>Ascomycota</taxon>
        <taxon>Pezizomycotina</taxon>
        <taxon>Sordariomycetes</taxon>
        <taxon>Hypocreomycetidae</taxon>
        <taxon>Glomerellales</taxon>
        <taxon>Glomerellaceae</taxon>
        <taxon>Colletotrichum</taxon>
        <taxon>Colletotrichum acutatum species complex</taxon>
    </lineage>
</organism>
<dbReference type="PANTHER" id="PTHR47784">
    <property type="entry name" value="STEROL UPTAKE CONTROL PROTEIN 2"/>
    <property type="match status" value="1"/>
</dbReference>
<dbReference type="PROSITE" id="PS50048">
    <property type="entry name" value="ZN2_CY6_FUNGAL_2"/>
    <property type="match status" value="1"/>
</dbReference>
<dbReference type="GO" id="GO:0008270">
    <property type="term" value="F:zinc ion binding"/>
    <property type="evidence" value="ECO:0007669"/>
    <property type="project" value="InterPro"/>
</dbReference>
<keyword evidence="1" id="KW-0539">Nucleus</keyword>
<feature type="region of interest" description="Disordered" evidence="2">
    <location>
        <begin position="47"/>
        <end position="87"/>
    </location>
</feature>
<sequence>MYRRSHRKSRKGCAECKRRHMKCDETRPRCVNCAMVDRTCVFPNAADPGSVASSTRGDESMPDCVLSDAGTSKPDSPYGSPTGRSPAVIPTPDLGHLIVYAGNDMGQPAPSLSDNMINMAHMRFLVHFSLVLAVPELDHSLIERNTQLILKTGSDAPYLMHEILALSARHMSILEPENANEFLHDAVQLQTRAISLFNAQKARIDEPSCVPLVLFSAILGRHLCVDALAFRSTILDPFIDCYVNFARIRRGVRVIVSRAWALLKTSELVPLMSWGLGLSRLKGVGPDCDSILDLISASPNISAADKETYMHAVDLIQVALDDLDTRVFLGRKYLIQMVFSWSLMVSEDYTRKLAERKPEAIAVLAYYAAILHLARDLWQIGDSGAYLLQVICQYLGDEWAEWLTLPRKIVFSDTSYTPSHSLVPSI</sequence>
<dbReference type="InterPro" id="IPR036864">
    <property type="entry name" value="Zn2-C6_fun-type_DNA-bd_sf"/>
</dbReference>
<dbReference type="Pfam" id="PF00172">
    <property type="entry name" value="Zn_clus"/>
    <property type="match status" value="1"/>
</dbReference>
<dbReference type="RefSeq" id="XP_060432587.1">
    <property type="nucleotide sequence ID" value="XM_060574322.1"/>
</dbReference>
<dbReference type="Gene3D" id="4.10.240.10">
    <property type="entry name" value="Zn(2)-C6 fungal-type DNA-binding domain"/>
    <property type="match status" value="1"/>
</dbReference>
<gene>
    <name evidence="4" type="ORF">BDP55DRAFT_655536</name>
</gene>
<dbReference type="GO" id="GO:0001228">
    <property type="term" value="F:DNA-binding transcription activator activity, RNA polymerase II-specific"/>
    <property type="evidence" value="ECO:0007669"/>
    <property type="project" value="TreeGrafter"/>
</dbReference>
<evidence type="ECO:0000313" key="5">
    <source>
        <dbReference type="Proteomes" id="UP001224890"/>
    </source>
</evidence>
<dbReference type="GeneID" id="85458848"/>
<dbReference type="PROSITE" id="PS00463">
    <property type="entry name" value="ZN2_CY6_FUNGAL_1"/>
    <property type="match status" value="1"/>
</dbReference>
<name>A0AAJ0ASL8_9PEZI</name>
<dbReference type="SMART" id="SM00066">
    <property type="entry name" value="GAL4"/>
    <property type="match status" value="1"/>
</dbReference>
<evidence type="ECO:0000259" key="3">
    <source>
        <dbReference type="PROSITE" id="PS50048"/>
    </source>
</evidence>
<accession>A0AAJ0ASL8</accession>
<dbReference type="AlphaFoldDB" id="A0AAJ0ASL8"/>
<protein>
    <recommendedName>
        <fullName evidence="3">Zn(2)-C6 fungal-type domain-containing protein</fullName>
    </recommendedName>
</protein>
<evidence type="ECO:0000256" key="1">
    <source>
        <dbReference type="ARBA" id="ARBA00023242"/>
    </source>
</evidence>
<dbReference type="InterPro" id="IPR053157">
    <property type="entry name" value="Sterol_Uptake_Regulator"/>
</dbReference>
<dbReference type="InterPro" id="IPR001138">
    <property type="entry name" value="Zn2Cys6_DnaBD"/>
</dbReference>
<dbReference type="EMBL" id="JAHMHR010000010">
    <property type="protein sequence ID" value="KAK1688892.1"/>
    <property type="molecule type" value="Genomic_DNA"/>
</dbReference>
<reference evidence="4" key="1">
    <citation type="submission" date="2021-06" db="EMBL/GenBank/DDBJ databases">
        <title>Comparative genomics, transcriptomics and evolutionary studies reveal genomic signatures of adaptation to plant cell wall in hemibiotrophic fungi.</title>
        <authorList>
            <consortium name="DOE Joint Genome Institute"/>
            <person name="Baroncelli R."/>
            <person name="Diaz J.F."/>
            <person name="Benocci T."/>
            <person name="Peng M."/>
            <person name="Battaglia E."/>
            <person name="Haridas S."/>
            <person name="Andreopoulos W."/>
            <person name="Labutti K."/>
            <person name="Pangilinan J."/>
            <person name="Floch G.L."/>
            <person name="Makela M.R."/>
            <person name="Henrissat B."/>
            <person name="Grigoriev I.V."/>
            <person name="Crouch J.A."/>
            <person name="De Vries R.P."/>
            <person name="Sukno S.A."/>
            <person name="Thon M.R."/>
        </authorList>
    </citation>
    <scope>NUCLEOTIDE SEQUENCE</scope>
    <source>
        <strain evidence="4">CBS 193.32</strain>
    </source>
</reference>
<feature type="domain" description="Zn(2)-C6 fungal-type" evidence="3">
    <location>
        <begin position="12"/>
        <end position="42"/>
    </location>
</feature>
<evidence type="ECO:0000256" key="2">
    <source>
        <dbReference type="SAM" id="MobiDB-lite"/>
    </source>
</evidence>
<proteinExistence type="predicted"/>
<dbReference type="CDD" id="cd00067">
    <property type="entry name" value="GAL4"/>
    <property type="match status" value="1"/>
</dbReference>
<keyword evidence="5" id="KW-1185">Reference proteome</keyword>
<evidence type="ECO:0000313" key="4">
    <source>
        <dbReference type="EMBL" id="KAK1688892.1"/>
    </source>
</evidence>
<dbReference type="SUPFAM" id="SSF57701">
    <property type="entry name" value="Zn2/Cys6 DNA-binding domain"/>
    <property type="match status" value="1"/>
</dbReference>
<dbReference type="PANTHER" id="PTHR47784:SF4">
    <property type="entry name" value="ZN(II)2CYS6 TRANSCRIPTION FACTOR (EUROFUNG)"/>
    <property type="match status" value="1"/>
</dbReference>